<dbReference type="InterPro" id="IPR023562">
    <property type="entry name" value="ClpP/TepA"/>
</dbReference>
<accession>A0A1X6PA76</accession>
<dbReference type="PANTHER" id="PTHR10381">
    <property type="entry name" value="ATP-DEPENDENT CLP PROTEASE PROTEOLYTIC SUBUNIT"/>
    <property type="match status" value="1"/>
</dbReference>
<dbReference type="GO" id="GO:0006515">
    <property type="term" value="P:protein quality control for misfolded or incompletely synthesized proteins"/>
    <property type="evidence" value="ECO:0007669"/>
    <property type="project" value="TreeGrafter"/>
</dbReference>
<organism evidence="4 5">
    <name type="scientific">Porphyra umbilicalis</name>
    <name type="common">Purple laver</name>
    <name type="synonym">Red alga</name>
    <dbReference type="NCBI Taxonomy" id="2786"/>
    <lineage>
        <taxon>Eukaryota</taxon>
        <taxon>Rhodophyta</taxon>
        <taxon>Bangiophyceae</taxon>
        <taxon>Bangiales</taxon>
        <taxon>Bangiaceae</taxon>
        <taxon>Porphyra</taxon>
    </lineage>
</organism>
<dbReference type="AlphaFoldDB" id="A0A1X6PA76"/>
<dbReference type="HAMAP" id="MF_00444">
    <property type="entry name" value="ClpP"/>
    <property type="match status" value="1"/>
</dbReference>
<dbReference type="InterPro" id="IPR029045">
    <property type="entry name" value="ClpP/crotonase-like_dom_sf"/>
</dbReference>
<reference evidence="4 5" key="1">
    <citation type="submission" date="2017-03" db="EMBL/GenBank/DDBJ databases">
        <title>WGS assembly of Porphyra umbilicalis.</title>
        <authorList>
            <person name="Brawley S.H."/>
            <person name="Blouin N.A."/>
            <person name="Ficko-Blean E."/>
            <person name="Wheeler G.L."/>
            <person name="Lohr M."/>
            <person name="Goodson H.V."/>
            <person name="Jenkins J.W."/>
            <person name="Blaby-Haas C.E."/>
            <person name="Helliwell K.E."/>
            <person name="Chan C."/>
            <person name="Marriage T."/>
            <person name="Bhattacharya D."/>
            <person name="Klein A.S."/>
            <person name="Badis Y."/>
            <person name="Brodie J."/>
            <person name="Cao Y."/>
            <person name="Collen J."/>
            <person name="Dittami S.M."/>
            <person name="Gachon C.M."/>
            <person name="Green B.R."/>
            <person name="Karpowicz S."/>
            <person name="Kim J.W."/>
            <person name="Kudahl U."/>
            <person name="Lin S."/>
            <person name="Michel G."/>
            <person name="Mittag M."/>
            <person name="Olson B.J."/>
            <person name="Pangilinan J."/>
            <person name="Peng Y."/>
            <person name="Qiu H."/>
            <person name="Shu S."/>
            <person name="Singer J.T."/>
            <person name="Smith A.G."/>
            <person name="Sprecher B.N."/>
            <person name="Wagner V."/>
            <person name="Wang W."/>
            <person name="Wang Z.-Y."/>
            <person name="Yan J."/>
            <person name="Yarish C."/>
            <person name="Zoeuner-Riek S."/>
            <person name="Zhuang Y."/>
            <person name="Zou Y."/>
            <person name="Lindquist E.A."/>
            <person name="Grimwood J."/>
            <person name="Barry K."/>
            <person name="Rokhsar D.S."/>
            <person name="Schmutz J."/>
            <person name="Stiller J.W."/>
            <person name="Grossman A.R."/>
            <person name="Prochnik S.E."/>
        </authorList>
    </citation>
    <scope>NUCLEOTIDE SEQUENCE [LARGE SCALE GENOMIC DNA]</scope>
    <source>
        <strain evidence="4">4086291</strain>
    </source>
</reference>
<dbReference type="GO" id="GO:0009368">
    <property type="term" value="C:endopeptidase Clp complex"/>
    <property type="evidence" value="ECO:0007669"/>
    <property type="project" value="TreeGrafter"/>
</dbReference>
<evidence type="ECO:0000256" key="2">
    <source>
        <dbReference type="RuleBase" id="RU003567"/>
    </source>
</evidence>
<evidence type="ECO:0000256" key="1">
    <source>
        <dbReference type="ARBA" id="ARBA00007039"/>
    </source>
</evidence>
<comment type="similarity">
    <text evidence="1 2">Belongs to the peptidase S14 family.</text>
</comment>
<protein>
    <recommendedName>
        <fullName evidence="2">ATP-dependent Clp protease proteolytic subunit</fullName>
    </recommendedName>
</protein>
<proteinExistence type="inferred from homology"/>
<dbReference type="PANTHER" id="PTHR10381:SF11">
    <property type="entry name" value="ATP-DEPENDENT CLP PROTEASE PROTEOLYTIC SUBUNIT, MITOCHONDRIAL"/>
    <property type="match status" value="1"/>
</dbReference>
<feature type="region of interest" description="Disordered" evidence="3">
    <location>
        <begin position="77"/>
        <end position="129"/>
    </location>
</feature>
<keyword evidence="5" id="KW-1185">Reference proteome</keyword>
<dbReference type="InterPro" id="IPR001907">
    <property type="entry name" value="ClpP"/>
</dbReference>
<dbReference type="GO" id="GO:0004176">
    <property type="term" value="F:ATP-dependent peptidase activity"/>
    <property type="evidence" value="ECO:0007669"/>
    <property type="project" value="InterPro"/>
</dbReference>
<dbReference type="SUPFAM" id="SSF52096">
    <property type="entry name" value="ClpP/crotonase"/>
    <property type="match status" value="1"/>
</dbReference>
<dbReference type="Pfam" id="PF00574">
    <property type="entry name" value="CLP_protease"/>
    <property type="match status" value="1"/>
</dbReference>
<dbReference type="Proteomes" id="UP000218209">
    <property type="component" value="Unassembled WGS sequence"/>
</dbReference>
<dbReference type="OrthoDB" id="2017408at2759"/>
<dbReference type="Gene3D" id="3.90.226.10">
    <property type="entry name" value="2-enoyl-CoA Hydratase, Chain A, domain 1"/>
    <property type="match status" value="1"/>
</dbReference>
<evidence type="ECO:0000256" key="3">
    <source>
        <dbReference type="SAM" id="MobiDB-lite"/>
    </source>
</evidence>
<dbReference type="CDD" id="cd07017">
    <property type="entry name" value="S14_ClpP_2"/>
    <property type="match status" value="1"/>
</dbReference>
<dbReference type="GO" id="GO:0051117">
    <property type="term" value="F:ATPase binding"/>
    <property type="evidence" value="ECO:0007669"/>
    <property type="project" value="TreeGrafter"/>
</dbReference>
<dbReference type="PRINTS" id="PR00127">
    <property type="entry name" value="CLPPROTEASEP"/>
</dbReference>
<evidence type="ECO:0000313" key="4">
    <source>
        <dbReference type="EMBL" id="OSX77626.1"/>
    </source>
</evidence>
<name>A0A1X6PA76_PORUM</name>
<feature type="region of interest" description="Disordered" evidence="3">
    <location>
        <begin position="318"/>
        <end position="342"/>
    </location>
</feature>
<gene>
    <name evidence="4" type="ORF">BU14_0141s0010</name>
</gene>
<dbReference type="GO" id="GO:0004252">
    <property type="term" value="F:serine-type endopeptidase activity"/>
    <property type="evidence" value="ECO:0007669"/>
    <property type="project" value="InterPro"/>
</dbReference>
<evidence type="ECO:0000313" key="5">
    <source>
        <dbReference type="Proteomes" id="UP000218209"/>
    </source>
</evidence>
<dbReference type="EMBL" id="KV918832">
    <property type="protein sequence ID" value="OSX77626.1"/>
    <property type="molecule type" value="Genomic_DNA"/>
</dbReference>
<sequence length="342" mass="37428">MRLRHASFHISSPWRRARRFPAWGIGVLRIASSSPLPPPLPAHLPSLSRTPSACPSRCPCHRVTRSRRHHDVEAGVCRGARRRGTPPRGAYRRVDDRQAAGRGGPPPPPSRASRARLTTPTMAGGVPKVPYKAPGSQTYEFIDVFNRLYRERIVYINQDMDDETANQTIAVLLYLEQEDATAPVQMYFNCAGGTTAAGLAVWDCMRSVKYPIATLNLGLAASISALLVAAGTPGKRSSLPNARFLLQAPNLPEGMRGQASDVAIEVKEVLRQRNRFAAALNTLTGQSEDKIKEVMQRDFYLSAPEAVQFGLIDKVLQPAPPKPSKAAKYSAGIGAPSERKYR</sequence>